<dbReference type="Proteomes" id="UP001497535">
    <property type="component" value="Unassembled WGS sequence"/>
</dbReference>
<accession>A0ACB0Z2E9</accession>
<keyword evidence="2" id="KW-1185">Reference proteome</keyword>
<organism evidence="1 2">
    <name type="scientific">Meloidogyne enterolobii</name>
    <name type="common">Root-knot nematode worm</name>
    <name type="synonym">Meloidogyne mayaguensis</name>
    <dbReference type="NCBI Taxonomy" id="390850"/>
    <lineage>
        <taxon>Eukaryota</taxon>
        <taxon>Metazoa</taxon>
        <taxon>Ecdysozoa</taxon>
        <taxon>Nematoda</taxon>
        <taxon>Chromadorea</taxon>
        <taxon>Rhabditida</taxon>
        <taxon>Tylenchina</taxon>
        <taxon>Tylenchomorpha</taxon>
        <taxon>Tylenchoidea</taxon>
        <taxon>Meloidogynidae</taxon>
        <taxon>Meloidogyninae</taxon>
        <taxon>Meloidogyne</taxon>
    </lineage>
</organism>
<reference evidence="1" key="1">
    <citation type="submission" date="2023-11" db="EMBL/GenBank/DDBJ databases">
        <authorList>
            <person name="Poullet M."/>
        </authorList>
    </citation>
    <scope>NUCLEOTIDE SEQUENCE</scope>
    <source>
        <strain evidence="1">E1834</strain>
    </source>
</reference>
<evidence type="ECO:0000313" key="1">
    <source>
        <dbReference type="EMBL" id="CAK5073003.1"/>
    </source>
</evidence>
<dbReference type="EMBL" id="CAVMJV010000023">
    <property type="protein sequence ID" value="CAK5073003.1"/>
    <property type="molecule type" value="Genomic_DNA"/>
</dbReference>
<gene>
    <name evidence="1" type="ORF">MENTE1834_LOCUS19643</name>
</gene>
<protein>
    <submittedName>
        <fullName evidence="1">Uncharacterized protein</fullName>
    </submittedName>
</protein>
<evidence type="ECO:0000313" key="2">
    <source>
        <dbReference type="Proteomes" id="UP001497535"/>
    </source>
</evidence>
<sequence>MNFLNTNSSQQKISDEFEQIIPMQLNEQQQQINNNNYSKQINNCQQPFNQHIQHQQR</sequence>
<name>A0ACB0Z2E9_MELEN</name>
<proteinExistence type="predicted"/>
<comment type="caution">
    <text evidence="1">The sequence shown here is derived from an EMBL/GenBank/DDBJ whole genome shotgun (WGS) entry which is preliminary data.</text>
</comment>